<evidence type="ECO:0000256" key="2">
    <source>
        <dbReference type="ARBA" id="ARBA00010699"/>
    </source>
</evidence>
<evidence type="ECO:0000256" key="7">
    <source>
        <dbReference type="ARBA" id="ARBA00048558"/>
    </source>
</evidence>
<dbReference type="InterPro" id="IPR036477">
    <property type="entry name" value="Formyl_transf_N_sf"/>
</dbReference>
<dbReference type="InterPro" id="IPR001555">
    <property type="entry name" value="GART_AS"/>
</dbReference>
<dbReference type="InterPro" id="IPR002376">
    <property type="entry name" value="Formyl_transf_N"/>
</dbReference>
<dbReference type="PANTHER" id="PTHR11138">
    <property type="entry name" value="METHIONYL-TRNA FORMYLTRANSFERASE"/>
    <property type="match status" value="1"/>
</dbReference>
<organism evidence="11 12">
    <name type="scientific">Candidatus Niyogibacteria bacterium CG10_big_fil_rev_8_21_14_0_10_42_19</name>
    <dbReference type="NCBI Taxonomy" id="1974725"/>
    <lineage>
        <taxon>Bacteria</taxon>
        <taxon>Candidatus Niyogiibacteriota</taxon>
    </lineage>
</organism>
<dbReference type="Pfam" id="PF02911">
    <property type="entry name" value="Formyl_trans_C"/>
    <property type="match status" value="1"/>
</dbReference>
<proteinExistence type="inferred from homology"/>
<feature type="domain" description="Formyl transferase C-terminal" evidence="10">
    <location>
        <begin position="212"/>
        <end position="313"/>
    </location>
</feature>
<dbReference type="PANTHER" id="PTHR11138:SF5">
    <property type="entry name" value="METHIONYL-TRNA FORMYLTRANSFERASE, MITOCHONDRIAL"/>
    <property type="match status" value="1"/>
</dbReference>
<dbReference type="GO" id="GO:0005829">
    <property type="term" value="C:cytosol"/>
    <property type="evidence" value="ECO:0007669"/>
    <property type="project" value="TreeGrafter"/>
</dbReference>
<reference evidence="12" key="1">
    <citation type="submission" date="2017-09" db="EMBL/GenBank/DDBJ databases">
        <title>Depth-based differentiation of microbial function through sediment-hosted aquifers and enrichment of novel symbionts in the deep terrestrial subsurface.</title>
        <authorList>
            <person name="Probst A.J."/>
            <person name="Ladd B."/>
            <person name="Jarett J.K."/>
            <person name="Geller-Mcgrath D.E."/>
            <person name="Sieber C.M.K."/>
            <person name="Emerson J.B."/>
            <person name="Anantharaman K."/>
            <person name="Thomas B.C."/>
            <person name="Malmstrom R."/>
            <person name="Stieglmeier M."/>
            <person name="Klingl A."/>
            <person name="Woyke T."/>
            <person name="Ryan C.M."/>
            <person name="Banfield J.F."/>
        </authorList>
    </citation>
    <scope>NUCLEOTIDE SEQUENCE [LARGE SCALE GENOMIC DNA]</scope>
</reference>
<dbReference type="EC" id="2.1.2.9" evidence="3 8"/>
<dbReference type="InterPro" id="IPR011034">
    <property type="entry name" value="Formyl_transferase-like_C_sf"/>
</dbReference>
<dbReference type="AlphaFoldDB" id="A0A2H0TFV0"/>
<evidence type="ECO:0000256" key="4">
    <source>
        <dbReference type="ARBA" id="ARBA00016014"/>
    </source>
</evidence>
<dbReference type="InterPro" id="IPR005794">
    <property type="entry name" value="Fmt"/>
</dbReference>
<keyword evidence="6 8" id="KW-0648">Protein biosynthesis</keyword>
<evidence type="ECO:0000259" key="10">
    <source>
        <dbReference type="Pfam" id="PF02911"/>
    </source>
</evidence>
<comment type="similarity">
    <text evidence="2 8">Belongs to the Fmt family.</text>
</comment>
<dbReference type="GO" id="GO:0004479">
    <property type="term" value="F:methionyl-tRNA formyltransferase activity"/>
    <property type="evidence" value="ECO:0007669"/>
    <property type="project" value="UniProtKB-UniRule"/>
</dbReference>
<comment type="function">
    <text evidence="1 8">Attaches a formyl group to the free amino group of methionyl-tRNA(fMet). The formyl group appears to play a dual role in the initiator identity of N-formylmethionyl-tRNA by promoting its recognition by IF2 and preventing the misappropriation of this tRNA by the elongation apparatus.</text>
</comment>
<dbReference type="Gene3D" id="3.10.25.10">
    <property type="entry name" value="Formyl transferase, C-terminal domain"/>
    <property type="match status" value="1"/>
</dbReference>
<sequence>MNLQNKTLPANIIFFGTSEFAIPVLEELLKNNIQPVLVVTTPDKPSGRGKKLTPSFVKIYCSSHKLALITPDDLKSEEILNTLKKTDPDIFVIASYGKIIPSSLLQIPKKGTLNVHPSLLPKYRGPSPIQSAIMSGDTITGVTIMLTDEQMDHGPILKKAEYKIGPKTTTKYLKKNLAELGGRILVETIQDRLEENTKPKEQDHASATFTKKISKKDGHLNWSGDADIIEKKIRALNPWPGTYCFWETNGKQTRLIITEAEVADYDHHDRAPGTVFKTEGEIGVVTGKNAIIIKKIKPEGRNEMTAENFLRGHPDIEGSQLK</sequence>
<dbReference type="HAMAP" id="MF_00182">
    <property type="entry name" value="Formyl_trans"/>
    <property type="match status" value="1"/>
</dbReference>
<dbReference type="NCBIfam" id="TIGR00460">
    <property type="entry name" value="fmt"/>
    <property type="match status" value="1"/>
</dbReference>
<evidence type="ECO:0000256" key="1">
    <source>
        <dbReference type="ARBA" id="ARBA00002606"/>
    </source>
</evidence>
<evidence type="ECO:0000256" key="3">
    <source>
        <dbReference type="ARBA" id="ARBA00012261"/>
    </source>
</evidence>
<dbReference type="InterPro" id="IPR041711">
    <property type="entry name" value="Met-tRNA-FMT_N"/>
</dbReference>
<dbReference type="InterPro" id="IPR044135">
    <property type="entry name" value="Met-tRNA-FMT_C"/>
</dbReference>
<evidence type="ECO:0000259" key="9">
    <source>
        <dbReference type="Pfam" id="PF00551"/>
    </source>
</evidence>
<protein>
    <recommendedName>
        <fullName evidence="4 8">Methionyl-tRNA formyltransferase</fullName>
        <ecNumber evidence="3 8">2.1.2.9</ecNumber>
    </recommendedName>
</protein>
<dbReference type="SUPFAM" id="SSF50486">
    <property type="entry name" value="FMT C-terminal domain-like"/>
    <property type="match status" value="1"/>
</dbReference>
<dbReference type="PROSITE" id="PS00373">
    <property type="entry name" value="GART"/>
    <property type="match status" value="1"/>
</dbReference>
<dbReference type="Pfam" id="PF00551">
    <property type="entry name" value="Formyl_trans_N"/>
    <property type="match status" value="1"/>
</dbReference>
<comment type="caution">
    <text evidence="11">The sequence shown here is derived from an EMBL/GenBank/DDBJ whole genome shotgun (WGS) entry which is preliminary data.</text>
</comment>
<dbReference type="CDD" id="cd08704">
    <property type="entry name" value="Met_tRNA_FMT_C"/>
    <property type="match status" value="1"/>
</dbReference>
<feature type="domain" description="Formyl transferase N-terminal" evidence="9">
    <location>
        <begin position="11"/>
        <end position="189"/>
    </location>
</feature>
<accession>A0A2H0TFV0</accession>
<evidence type="ECO:0000313" key="11">
    <source>
        <dbReference type="EMBL" id="PIR70433.1"/>
    </source>
</evidence>
<dbReference type="CDD" id="cd08646">
    <property type="entry name" value="FMT_core_Met-tRNA-FMT_N"/>
    <property type="match status" value="1"/>
</dbReference>
<keyword evidence="5 8" id="KW-0808">Transferase</keyword>
<dbReference type="EMBL" id="PFCN01000018">
    <property type="protein sequence ID" value="PIR70433.1"/>
    <property type="molecule type" value="Genomic_DNA"/>
</dbReference>
<dbReference type="SUPFAM" id="SSF53328">
    <property type="entry name" value="Formyltransferase"/>
    <property type="match status" value="1"/>
</dbReference>
<evidence type="ECO:0000256" key="8">
    <source>
        <dbReference type="HAMAP-Rule" id="MF_00182"/>
    </source>
</evidence>
<dbReference type="InterPro" id="IPR037022">
    <property type="entry name" value="Formyl_trans_C_sf"/>
</dbReference>
<dbReference type="Proteomes" id="UP000229383">
    <property type="component" value="Unassembled WGS sequence"/>
</dbReference>
<dbReference type="InterPro" id="IPR005793">
    <property type="entry name" value="Formyl_trans_C"/>
</dbReference>
<comment type="catalytic activity">
    <reaction evidence="7 8">
        <text>L-methionyl-tRNA(fMet) + (6R)-10-formyltetrahydrofolate = N-formyl-L-methionyl-tRNA(fMet) + (6S)-5,6,7,8-tetrahydrofolate + H(+)</text>
        <dbReference type="Rhea" id="RHEA:24380"/>
        <dbReference type="Rhea" id="RHEA-COMP:9952"/>
        <dbReference type="Rhea" id="RHEA-COMP:9953"/>
        <dbReference type="ChEBI" id="CHEBI:15378"/>
        <dbReference type="ChEBI" id="CHEBI:57453"/>
        <dbReference type="ChEBI" id="CHEBI:78530"/>
        <dbReference type="ChEBI" id="CHEBI:78844"/>
        <dbReference type="ChEBI" id="CHEBI:195366"/>
        <dbReference type="EC" id="2.1.2.9"/>
    </reaction>
</comment>
<feature type="binding site" evidence="8">
    <location>
        <begin position="118"/>
        <end position="121"/>
    </location>
    <ligand>
        <name>(6S)-5,6,7,8-tetrahydrofolate</name>
        <dbReference type="ChEBI" id="CHEBI:57453"/>
    </ligand>
</feature>
<name>A0A2H0TFV0_9BACT</name>
<evidence type="ECO:0000256" key="5">
    <source>
        <dbReference type="ARBA" id="ARBA00022679"/>
    </source>
</evidence>
<gene>
    <name evidence="8" type="primary">fmt</name>
    <name evidence="11" type="ORF">COU46_01680</name>
</gene>
<evidence type="ECO:0000313" key="12">
    <source>
        <dbReference type="Proteomes" id="UP000229383"/>
    </source>
</evidence>
<evidence type="ECO:0000256" key="6">
    <source>
        <dbReference type="ARBA" id="ARBA00022917"/>
    </source>
</evidence>
<dbReference type="Gene3D" id="3.40.50.170">
    <property type="entry name" value="Formyl transferase, N-terminal domain"/>
    <property type="match status" value="1"/>
</dbReference>